<accession>A0A409WKE9</accession>
<dbReference type="OrthoDB" id="15981at2759"/>
<evidence type="ECO:0000313" key="2">
    <source>
        <dbReference type="EMBL" id="PPQ78987.1"/>
    </source>
</evidence>
<protein>
    <recommendedName>
        <fullName evidence="1">ATP phosphoribosyltransferase</fullName>
    </recommendedName>
</protein>
<evidence type="ECO:0000256" key="1">
    <source>
        <dbReference type="ARBA" id="ARBA00020998"/>
    </source>
</evidence>
<keyword evidence="3" id="KW-1185">Reference proteome</keyword>
<gene>
    <name evidence="2" type="ORF">CVT25_002271</name>
</gene>
<dbReference type="PANTHER" id="PTHR41774">
    <property type="match status" value="1"/>
</dbReference>
<reference evidence="2 3" key="1">
    <citation type="journal article" date="2018" name="Evol. Lett.">
        <title>Horizontal gene cluster transfer increased hallucinogenic mushroom diversity.</title>
        <authorList>
            <person name="Reynolds H.T."/>
            <person name="Vijayakumar V."/>
            <person name="Gluck-Thaler E."/>
            <person name="Korotkin H.B."/>
            <person name="Matheny P.B."/>
            <person name="Slot J.C."/>
        </authorList>
    </citation>
    <scope>NUCLEOTIDE SEQUENCE [LARGE SCALE GENOMIC DNA]</scope>
    <source>
        <strain evidence="2 3">2631</strain>
    </source>
</reference>
<comment type="caution">
    <text evidence="2">The sequence shown here is derived from an EMBL/GenBank/DDBJ whole genome shotgun (WGS) entry which is preliminary data.</text>
</comment>
<dbReference type="InterPro" id="IPR015867">
    <property type="entry name" value="N-reg_PII/ATP_PRibTrfase_C"/>
</dbReference>
<name>A0A409WKE9_PSICY</name>
<dbReference type="SUPFAM" id="SSF102705">
    <property type="entry name" value="NIF3 (NGG1p interacting factor 3)-like"/>
    <property type="match status" value="1"/>
</dbReference>
<evidence type="ECO:0000313" key="3">
    <source>
        <dbReference type="Proteomes" id="UP000283269"/>
    </source>
</evidence>
<dbReference type="InParanoid" id="A0A409WKE9"/>
<dbReference type="AlphaFoldDB" id="A0A409WKE9"/>
<dbReference type="Gene3D" id="3.30.70.120">
    <property type="match status" value="1"/>
</dbReference>
<proteinExistence type="predicted"/>
<dbReference type="InterPro" id="IPR036069">
    <property type="entry name" value="DUF34/NIF3_sf"/>
</dbReference>
<dbReference type="Proteomes" id="UP000283269">
    <property type="component" value="Unassembled WGS sequence"/>
</dbReference>
<dbReference type="EMBL" id="NHYD01003396">
    <property type="protein sequence ID" value="PPQ78987.1"/>
    <property type="molecule type" value="Genomic_DNA"/>
</dbReference>
<organism evidence="2 3">
    <name type="scientific">Psilocybe cyanescens</name>
    <dbReference type="NCBI Taxonomy" id="93625"/>
    <lineage>
        <taxon>Eukaryota</taxon>
        <taxon>Fungi</taxon>
        <taxon>Dikarya</taxon>
        <taxon>Basidiomycota</taxon>
        <taxon>Agaricomycotina</taxon>
        <taxon>Agaricomycetes</taxon>
        <taxon>Agaricomycetidae</taxon>
        <taxon>Agaricales</taxon>
        <taxon>Agaricineae</taxon>
        <taxon>Strophariaceae</taxon>
        <taxon>Psilocybe</taxon>
    </lineage>
</organism>
<dbReference type="STRING" id="93625.A0A409WKE9"/>
<sequence length="115" mass="13218">MSITRFKLVFFSPKESTSKILDHLFRTFPKELGNIGDYEQCAFVTRGTGQFRPKQSANPTIGAPGQLEFVEEDRVELVVSDMTGEREELKKAIKELKTIHPYEEVAYDVYKLEDL</sequence>
<dbReference type="PANTHER" id="PTHR41774:SF1">
    <property type="entry name" value="NGG1P INTERACTING FACTOR NIF3"/>
    <property type="match status" value="1"/>
</dbReference>